<gene>
    <name evidence="2" type="ORF">AWRI4233_LOCUS9447</name>
</gene>
<dbReference type="PANTHER" id="PTHR24410">
    <property type="entry name" value="HL07962P-RELATED"/>
    <property type="match status" value="1"/>
</dbReference>
<dbReference type="EMBL" id="CAIJEO010000012">
    <property type="protein sequence ID" value="CAD0100622.1"/>
    <property type="molecule type" value="Genomic_DNA"/>
</dbReference>
<dbReference type="PANTHER" id="PTHR24410:SF48">
    <property type="entry name" value="BTB DOMAIN-CONTAINING PROTEIN"/>
    <property type="match status" value="1"/>
</dbReference>
<dbReference type="InterPro" id="IPR051481">
    <property type="entry name" value="BTB-POZ/Galectin-3-binding"/>
</dbReference>
<sequence length="403" mass="46396">MASVDSLTAAFYDNEQYSDIIIKFGEHQIRAHKVILAQQSGYFATAFLDDPQLLTDVIKYLYHHGPIFDYNKGPDRLSMGQLINAYLLADKYDIRGLRRTMAMAFNEMALKDLRELPLTIHLCQEYSSSLFKNEMFLQKYMKGELFDNKHASAFGIKLGKYMLKSKNIPHEEANRLSKDWTYSLIGVEARQRNTKNFFDDKRFSDVCITYGVDKTIVAHKIILATHSRKFALMLADSSKSAEIDLRNENSSAAVATFIEDMYIPEYPVPDIKQDPSFFAELYLLAKKHGRDDVARTYLRRFNSTMYQEPFADKYLSYITDFCGPGSCRYTDTDLPEVAFDNILDRVFELKEEGATKAPCKSFAQKLKDGSLFNTVFMVRLANEMTSRYLNWRSESESSNSDDN</sequence>
<keyword evidence="3" id="KW-1185">Reference proteome</keyword>
<protein>
    <recommendedName>
        <fullName evidence="1">BTB domain-containing protein</fullName>
    </recommendedName>
</protein>
<dbReference type="OrthoDB" id="6359816at2759"/>
<feature type="domain" description="BTB" evidence="1">
    <location>
        <begin position="204"/>
        <end position="270"/>
    </location>
</feature>
<dbReference type="AlphaFoldDB" id="A0A9N8PLS2"/>
<reference evidence="2" key="1">
    <citation type="submission" date="2020-06" db="EMBL/GenBank/DDBJ databases">
        <authorList>
            <person name="Onetto C."/>
        </authorList>
    </citation>
    <scope>NUCLEOTIDE SEQUENCE</scope>
</reference>
<dbReference type="PROSITE" id="PS50097">
    <property type="entry name" value="BTB"/>
    <property type="match status" value="2"/>
</dbReference>
<dbReference type="InterPro" id="IPR011333">
    <property type="entry name" value="SKP1/BTB/POZ_sf"/>
</dbReference>
<dbReference type="SUPFAM" id="SSF54695">
    <property type="entry name" value="POZ domain"/>
    <property type="match status" value="2"/>
</dbReference>
<name>A0A9N8PLS2_9PEZI</name>
<dbReference type="SMART" id="SM00225">
    <property type="entry name" value="BTB"/>
    <property type="match status" value="2"/>
</dbReference>
<evidence type="ECO:0000259" key="1">
    <source>
        <dbReference type="PROSITE" id="PS50097"/>
    </source>
</evidence>
<dbReference type="CDD" id="cd18186">
    <property type="entry name" value="BTB_POZ_ZBTB_KLHL-like"/>
    <property type="match status" value="2"/>
</dbReference>
<comment type="caution">
    <text evidence="2">The sequence shown here is derived from an EMBL/GenBank/DDBJ whole genome shotgun (WGS) entry which is preliminary data.</text>
</comment>
<dbReference type="Pfam" id="PF00651">
    <property type="entry name" value="BTB"/>
    <property type="match status" value="2"/>
</dbReference>
<dbReference type="InterPro" id="IPR000210">
    <property type="entry name" value="BTB/POZ_dom"/>
</dbReference>
<evidence type="ECO:0000313" key="2">
    <source>
        <dbReference type="EMBL" id="CAD0100622.1"/>
    </source>
</evidence>
<dbReference type="Proteomes" id="UP000714618">
    <property type="component" value="Unassembled WGS sequence"/>
</dbReference>
<proteinExistence type="predicted"/>
<accession>A0A9N8PLS2</accession>
<feature type="domain" description="BTB" evidence="1">
    <location>
        <begin position="18"/>
        <end position="60"/>
    </location>
</feature>
<organism evidence="2 3">
    <name type="scientific">Aureobasidium mustum</name>
    <dbReference type="NCBI Taxonomy" id="2773714"/>
    <lineage>
        <taxon>Eukaryota</taxon>
        <taxon>Fungi</taxon>
        <taxon>Dikarya</taxon>
        <taxon>Ascomycota</taxon>
        <taxon>Pezizomycotina</taxon>
        <taxon>Dothideomycetes</taxon>
        <taxon>Dothideomycetidae</taxon>
        <taxon>Dothideales</taxon>
        <taxon>Saccotheciaceae</taxon>
        <taxon>Aureobasidium</taxon>
    </lineage>
</organism>
<evidence type="ECO:0000313" key="3">
    <source>
        <dbReference type="Proteomes" id="UP000714618"/>
    </source>
</evidence>
<dbReference type="Gene3D" id="3.30.710.10">
    <property type="entry name" value="Potassium Channel Kv1.1, Chain A"/>
    <property type="match status" value="2"/>
</dbReference>